<dbReference type="PANTHER" id="PTHR10625:SF19">
    <property type="entry name" value="HISTONE DEACETYLASE 12"/>
    <property type="match status" value="1"/>
</dbReference>
<dbReference type="AlphaFoldDB" id="A0A1H6M0F0"/>
<evidence type="ECO:0000313" key="4">
    <source>
        <dbReference type="EMBL" id="SEH91375.1"/>
    </source>
</evidence>
<dbReference type="GO" id="GO:0016787">
    <property type="term" value="F:hydrolase activity"/>
    <property type="evidence" value="ECO:0007669"/>
    <property type="project" value="UniProtKB-KW"/>
</dbReference>
<dbReference type="InterPro" id="IPR044150">
    <property type="entry name" value="HDAC_classIV"/>
</dbReference>
<name>A0A1H6M0F0_9GAMM</name>
<proteinExistence type="inferred from homology"/>
<dbReference type="GO" id="GO:0040029">
    <property type="term" value="P:epigenetic regulation of gene expression"/>
    <property type="evidence" value="ECO:0007669"/>
    <property type="project" value="TreeGrafter"/>
</dbReference>
<gene>
    <name evidence="4" type="ORF">SAMN05660691_02096</name>
</gene>
<dbReference type="Gene3D" id="3.40.800.20">
    <property type="entry name" value="Histone deacetylase domain"/>
    <property type="match status" value="1"/>
</dbReference>
<keyword evidence="5" id="KW-1185">Reference proteome</keyword>
<evidence type="ECO:0000256" key="2">
    <source>
        <dbReference type="ARBA" id="ARBA00022801"/>
    </source>
</evidence>
<evidence type="ECO:0000256" key="1">
    <source>
        <dbReference type="ARBA" id="ARBA00005947"/>
    </source>
</evidence>
<dbReference type="SUPFAM" id="SSF52768">
    <property type="entry name" value="Arginase/deacetylase"/>
    <property type="match status" value="1"/>
</dbReference>
<feature type="domain" description="Histone deacetylase" evidence="3">
    <location>
        <begin position="34"/>
        <end position="289"/>
    </location>
</feature>
<dbReference type="Proteomes" id="UP000199371">
    <property type="component" value="Unassembled WGS sequence"/>
</dbReference>
<dbReference type="InterPro" id="IPR000286">
    <property type="entry name" value="HDACs"/>
</dbReference>
<dbReference type="Pfam" id="PF00850">
    <property type="entry name" value="Hist_deacetyl"/>
    <property type="match status" value="1"/>
</dbReference>
<dbReference type="PRINTS" id="PR01270">
    <property type="entry name" value="HDASUPER"/>
</dbReference>
<dbReference type="GO" id="GO:0004407">
    <property type="term" value="F:histone deacetylase activity"/>
    <property type="evidence" value="ECO:0007669"/>
    <property type="project" value="InterPro"/>
</dbReference>
<dbReference type="PANTHER" id="PTHR10625">
    <property type="entry name" value="HISTONE DEACETYLASE HDAC1-RELATED"/>
    <property type="match status" value="1"/>
</dbReference>
<dbReference type="OrthoDB" id="9808367at2"/>
<protein>
    <submittedName>
        <fullName evidence="4">Acetoin utilization deacetylase AcuC</fullName>
    </submittedName>
</protein>
<dbReference type="CDD" id="cd09993">
    <property type="entry name" value="HDAC_classIV"/>
    <property type="match status" value="1"/>
</dbReference>
<comment type="similarity">
    <text evidence="1">Belongs to the histone deacetylase family.</text>
</comment>
<reference evidence="5" key="1">
    <citation type="submission" date="2016-10" db="EMBL/GenBank/DDBJ databases">
        <authorList>
            <person name="Varghese N."/>
            <person name="Submissions S."/>
        </authorList>
    </citation>
    <scope>NUCLEOTIDE SEQUENCE [LARGE SCALE GENOMIC DNA]</scope>
    <source>
        <strain evidence="5">DSM 17616</strain>
    </source>
</reference>
<dbReference type="RefSeq" id="WP_092793056.1">
    <property type="nucleotide sequence ID" value="NZ_FNXF01000007.1"/>
</dbReference>
<dbReference type="EMBL" id="FNXF01000007">
    <property type="protein sequence ID" value="SEH91375.1"/>
    <property type="molecule type" value="Genomic_DNA"/>
</dbReference>
<accession>A0A1H6M0F0</accession>
<organism evidence="4 5">
    <name type="scientific">Rheinheimera pacifica</name>
    <dbReference type="NCBI Taxonomy" id="173990"/>
    <lineage>
        <taxon>Bacteria</taxon>
        <taxon>Pseudomonadati</taxon>
        <taxon>Pseudomonadota</taxon>
        <taxon>Gammaproteobacteria</taxon>
        <taxon>Chromatiales</taxon>
        <taxon>Chromatiaceae</taxon>
        <taxon>Rheinheimera</taxon>
    </lineage>
</organism>
<keyword evidence="2" id="KW-0378">Hydrolase</keyword>
<dbReference type="InterPro" id="IPR023801">
    <property type="entry name" value="His_deacetylse_dom"/>
</dbReference>
<sequence length="318" mass="34937">MLIAKPKLSALPAMLYHPCYSELNLPDRHRYPIAKYRTLYQRLLDIGLPESAFTLSVPVTAEQLAEVHCRAYIQSLADGTIAAKAMRRIGFPWSKQLFERSLCSLGGTLQTAQAALNSGIALHLSGGYHHAFYAEGSGFCLFNDLVVAAKAMLTQGLDKILLLDLDVHQGDGSALLLADEPRIISCSVHCEKNFPSRKQHSDWDIGLAIDCSDTDYLQAVQQSLQTLLNWHRPDLVIFDAGVDIHQQDELGLLNISTGALYQRDLLVLQSCVEQGIPVAAVIGGGYQRNIDALVQLHLQLFKAAFTLHGSDFAGKIET</sequence>
<dbReference type="InterPro" id="IPR037138">
    <property type="entry name" value="His_deacetylse_dom_sf"/>
</dbReference>
<evidence type="ECO:0000313" key="5">
    <source>
        <dbReference type="Proteomes" id="UP000199371"/>
    </source>
</evidence>
<dbReference type="InterPro" id="IPR023696">
    <property type="entry name" value="Ureohydrolase_dom_sf"/>
</dbReference>
<evidence type="ECO:0000259" key="3">
    <source>
        <dbReference type="Pfam" id="PF00850"/>
    </source>
</evidence>
<dbReference type="STRING" id="173990.SAMN05660691_02096"/>